<evidence type="ECO:0000259" key="1">
    <source>
        <dbReference type="PROSITE" id="PS50146"/>
    </source>
</evidence>
<sequence length="315" mass="35076">MMFRKKVDIKSFKKVYLVHNHNAGKQTFFAAMHRSVERLADEFIAMYGPAAFSYYRINTFNDAQIVARKACDEQVDWIIIAGGDGTLRAISEVLVERDYMPYVSIYPAGTVNLVAKELAQKTDATSWLMRVEKGITAPVWLGKANDRIFLTVAGIGVDSLVVDMVTPKEKKLLSTLAYVRQSGLVAGNEMLLHPWKYKFEVMIDGDGVWRAASSVIVTKSRYYAGRFSLVNGGSLSNPALYVILFKKDRCVDFLRYTALIAADMLSLDKSVEICKAQEVQIRCNVKNFAAELDGDSVATSPLSISLLPTPLNFIS</sequence>
<keyword evidence="3" id="KW-1185">Reference proteome</keyword>
<dbReference type="RefSeq" id="WP_014128820.1">
    <property type="nucleotide sequence ID" value="NC_016077.1"/>
</dbReference>
<dbReference type="Pfam" id="PF00781">
    <property type="entry name" value="DAGK_cat"/>
    <property type="match status" value="1"/>
</dbReference>
<dbReference type="FunCoup" id="G4Q3L9">
    <property type="interactions" value="294"/>
</dbReference>
<dbReference type="Gene3D" id="2.60.200.40">
    <property type="match status" value="1"/>
</dbReference>
<keyword evidence="2" id="KW-0808">Transferase</keyword>
<dbReference type="InParanoid" id="G4Q3L9"/>
<dbReference type="PROSITE" id="PS50146">
    <property type="entry name" value="DAGK"/>
    <property type="match status" value="1"/>
</dbReference>
<dbReference type="Gene3D" id="3.40.50.10330">
    <property type="entry name" value="Probable inorganic polyphosphate/atp-NAD kinase, domain 1"/>
    <property type="match status" value="1"/>
</dbReference>
<dbReference type="InterPro" id="IPR045540">
    <property type="entry name" value="YegS/DAGK_C"/>
</dbReference>
<dbReference type="PATRIC" id="fig|568816.4.peg.1752"/>
<dbReference type="SUPFAM" id="SSF111331">
    <property type="entry name" value="NAD kinase/diacylglycerol kinase-like"/>
    <property type="match status" value="1"/>
</dbReference>
<dbReference type="AlphaFoldDB" id="G4Q3L9"/>
<dbReference type="STRING" id="568816.Acin_1804"/>
<proteinExistence type="predicted"/>
<dbReference type="InterPro" id="IPR001206">
    <property type="entry name" value="Diacylglycerol_kinase_cat_dom"/>
</dbReference>
<evidence type="ECO:0000313" key="3">
    <source>
        <dbReference type="Proteomes" id="UP000007093"/>
    </source>
</evidence>
<accession>G4Q3L9</accession>
<dbReference type="HOGENOM" id="CLU_045532_2_1_9"/>
<organism evidence="2 3">
    <name type="scientific">Acidaminococcus intestini (strain RyC-MR95)</name>
    <dbReference type="NCBI Taxonomy" id="568816"/>
    <lineage>
        <taxon>Bacteria</taxon>
        <taxon>Bacillati</taxon>
        <taxon>Bacillota</taxon>
        <taxon>Negativicutes</taxon>
        <taxon>Acidaminococcales</taxon>
        <taxon>Acidaminococcaceae</taxon>
        <taxon>Acidaminococcus</taxon>
    </lineage>
</organism>
<dbReference type="Pfam" id="PF19279">
    <property type="entry name" value="YegS_C"/>
    <property type="match status" value="1"/>
</dbReference>
<dbReference type="KEGG" id="ain:Acin_1804"/>
<dbReference type="GO" id="GO:0016301">
    <property type="term" value="F:kinase activity"/>
    <property type="evidence" value="ECO:0007669"/>
    <property type="project" value="UniProtKB-KW"/>
</dbReference>
<gene>
    <name evidence="2" type="ordered locus">Acin_1804</name>
</gene>
<dbReference type="InterPro" id="IPR017438">
    <property type="entry name" value="ATP-NAD_kinase_N"/>
</dbReference>
<name>G4Q3L9_ACIIR</name>
<dbReference type="Proteomes" id="UP000007093">
    <property type="component" value="Chromosome"/>
</dbReference>
<dbReference type="InterPro" id="IPR016064">
    <property type="entry name" value="NAD/diacylglycerol_kinase_sf"/>
</dbReference>
<protein>
    <submittedName>
        <fullName evidence="2">Diacylglycerol kinase</fullName>
    </submittedName>
</protein>
<keyword evidence="2" id="KW-0418">Kinase</keyword>
<dbReference type="EMBL" id="CP003058">
    <property type="protein sequence ID" value="AEQ23015.1"/>
    <property type="molecule type" value="Genomic_DNA"/>
</dbReference>
<evidence type="ECO:0000313" key="2">
    <source>
        <dbReference type="EMBL" id="AEQ23015.1"/>
    </source>
</evidence>
<dbReference type="eggNOG" id="COG1597">
    <property type="taxonomic scope" value="Bacteria"/>
</dbReference>
<dbReference type="GeneID" id="92879091"/>
<reference evidence="2 3" key="1">
    <citation type="journal article" date="2011" name="J. Bacteriol.">
        <title>Complete genome sequence of Acidaminococcus intestini RYC-MR95, a Gram-negative bacterium from the phylum Firmicutes.</title>
        <authorList>
            <person name="D'Auria G."/>
            <person name="Galan J.C."/>
            <person name="Rodriguez-Alcayna M."/>
            <person name="Moya A."/>
            <person name="Baquero F."/>
            <person name="Latorre A."/>
        </authorList>
    </citation>
    <scope>NUCLEOTIDE SEQUENCE [LARGE SCALE GENOMIC DNA]</scope>
    <source>
        <strain evidence="2 3">RyC-MR95</strain>
    </source>
</reference>
<feature type="domain" description="DAGKc" evidence="1">
    <location>
        <begin position="61"/>
        <end position="148"/>
    </location>
</feature>